<dbReference type="AlphaFoldDB" id="A0A0E9UKJ8"/>
<feature type="region of interest" description="Disordered" evidence="1">
    <location>
        <begin position="60"/>
        <end position="79"/>
    </location>
</feature>
<keyword evidence="2" id="KW-1133">Transmembrane helix</keyword>
<dbReference type="EMBL" id="GBXM01042331">
    <property type="protein sequence ID" value="JAH66246.1"/>
    <property type="molecule type" value="Transcribed_RNA"/>
</dbReference>
<feature type="transmembrane region" description="Helical" evidence="2">
    <location>
        <begin position="30"/>
        <end position="50"/>
    </location>
</feature>
<keyword evidence="2" id="KW-0812">Transmembrane</keyword>
<keyword evidence="2" id="KW-0472">Membrane</keyword>
<evidence type="ECO:0000256" key="2">
    <source>
        <dbReference type="SAM" id="Phobius"/>
    </source>
</evidence>
<sequence>MNGDCARNLLQDAVNSLPHPGANMHGRNPIGYLFVSSFSTLVTSPLIAYIKNVRRQEATPQRSFAGRPLSKKTGAQCPF</sequence>
<evidence type="ECO:0000256" key="1">
    <source>
        <dbReference type="SAM" id="MobiDB-lite"/>
    </source>
</evidence>
<protein>
    <submittedName>
        <fullName evidence="3">Uncharacterized protein</fullName>
    </submittedName>
</protein>
<evidence type="ECO:0000313" key="3">
    <source>
        <dbReference type="EMBL" id="JAH66246.1"/>
    </source>
</evidence>
<proteinExistence type="predicted"/>
<reference evidence="3" key="1">
    <citation type="submission" date="2014-11" db="EMBL/GenBank/DDBJ databases">
        <authorList>
            <person name="Amaro Gonzalez C."/>
        </authorList>
    </citation>
    <scope>NUCLEOTIDE SEQUENCE</scope>
</reference>
<organism evidence="3">
    <name type="scientific">Anguilla anguilla</name>
    <name type="common">European freshwater eel</name>
    <name type="synonym">Muraena anguilla</name>
    <dbReference type="NCBI Taxonomy" id="7936"/>
    <lineage>
        <taxon>Eukaryota</taxon>
        <taxon>Metazoa</taxon>
        <taxon>Chordata</taxon>
        <taxon>Craniata</taxon>
        <taxon>Vertebrata</taxon>
        <taxon>Euteleostomi</taxon>
        <taxon>Actinopterygii</taxon>
        <taxon>Neopterygii</taxon>
        <taxon>Teleostei</taxon>
        <taxon>Anguilliformes</taxon>
        <taxon>Anguillidae</taxon>
        <taxon>Anguilla</taxon>
    </lineage>
</organism>
<accession>A0A0E9UKJ8</accession>
<name>A0A0E9UKJ8_ANGAN</name>
<reference evidence="3" key="2">
    <citation type="journal article" date="2015" name="Fish Shellfish Immunol.">
        <title>Early steps in the European eel (Anguilla anguilla)-Vibrio vulnificus interaction in the gills: Role of the RtxA13 toxin.</title>
        <authorList>
            <person name="Callol A."/>
            <person name="Pajuelo D."/>
            <person name="Ebbesson L."/>
            <person name="Teles M."/>
            <person name="MacKenzie S."/>
            <person name="Amaro C."/>
        </authorList>
    </citation>
    <scope>NUCLEOTIDE SEQUENCE</scope>
</reference>